<keyword evidence="1" id="KW-0472">Membrane</keyword>
<evidence type="ECO:0000256" key="1">
    <source>
        <dbReference type="SAM" id="Phobius"/>
    </source>
</evidence>
<keyword evidence="1" id="KW-0812">Transmembrane</keyword>
<feature type="transmembrane region" description="Helical" evidence="1">
    <location>
        <begin position="66"/>
        <end position="90"/>
    </location>
</feature>
<feature type="transmembrane region" description="Helical" evidence="1">
    <location>
        <begin position="26"/>
        <end position="46"/>
    </location>
</feature>
<sequence length="253" mass="25962">MAATSSATAPTSPTTTRTSRAIPFRIVAVLVAATYLVLFGTYRWLLTPWLLLPDDVDHGWTRTPELHAWADTAAAATLAAIGIGALVAAWKPLRRSALVAWVGVLLTVVGVSSIASVLLQQHTGFGGALLQGALTVALTAVPFVFLHPQRRDVLRGGHAGAPDSWPHGALRAGLFALAVAGAALAIGAIVWRVTGSLVENPLEDDVVSFSNLGLTLASGAAIAATGRQGWRSVAVITGAVAAYAVVAAVSLAL</sequence>
<reference evidence="2 3" key="1">
    <citation type="submission" date="2019-03" db="EMBL/GenBank/DDBJ databases">
        <title>Genomic features of bacteria from cold environments.</title>
        <authorList>
            <person name="Shen L."/>
        </authorList>
    </citation>
    <scope>NUCLEOTIDE SEQUENCE [LARGE SCALE GENOMIC DNA]</scope>
    <source>
        <strain evidence="3">T3246-1</strain>
    </source>
</reference>
<proteinExistence type="predicted"/>
<comment type="caution">
    <text evidence="2">The sequence shown here is derived from an EMBL/GenBank/DDBJ whole genome shotgun (WGS) entry which is preliminary data.</text>
</comment>
<dbReference type="Proteomes" id="UP000504882">
    <property type="component" value="Unassembled WGS sequence"/>
</dbReference>
<feature type="transmembrane region" description="Helical" evidence="1">
    <location>
        <begin position="206"/>
        <end position="226"/>
    </location>
</feature>
<organism evidence="2 3">
    <name type="scientific">Occultella glacieicola</name>
    <dbReference type="NCBI Taxonomy" id="2518684"/>
    <lineage>
        <taxon>Bacteria</taxon>
        <taxon>Bacillati</taxon>
        <taxon>Actinomycetota</taxon>
        <taxon>Actinomycetes</taxon>
        <taxon>Micrococcales</taxon>
        <taxon>Ruaniaceae</taxon>
        <taxon>Occultella</taxon>
    </lineage>
</organism>
<protein>
    <submittedName>
        <fullName evidence="2">Uncharacterized protein</fullName>
    </submittedName>
</protein>
<accession>A0ABY2E337</accession>
<feature type="transmembrane region" description="Helical" evidence="1">
    <location>
        <begin position="233"/>
        <end position="252"/>
    </location>
</feature>
<gene>
    <name evidence="2" type="ORF">EXU48_11285</name>
</gene>
<feature type="transmembrane region" description="Helical" evidence="1">
    <location>
        <begin position="174"/>
        <end position="194"/>
    </location>
</feature>
<feature type="transmembrane region" description="Helical" evidence="1">
    <location>
        <begin position="125"/>
        <end position="146"/>
    </location>
</feature>
<evidence type="ECO:0000313" key="3">
    <source>
        <dbReference type="Proteomes" id="UP000504882"/>
    </source>
</evidence>
<keyword evidence="3" id="KW-1185">Reference proteome</keyword>
<evidence type="ECO:0000313" key="2">
    <source>
        <dbReference type="EMBL" id="TDE94034.1"/>
    </source>
</evidence>
<feature type="transmembrane region" description="Helical" evidence="1">
    <location>
        <begin position="97"/>
        <end position="119"/>
    </location>
</feature>
<dbReference type="RefSeq" id="WP_133107760.1">
    <property type="nucleotide sequence ID" value="NZ_SMNA01000005.1"/>
</dbReference>
<name>A0ABY2E337_9MICO</name>
<keyword evidence="1" id="KW-1133">Transmembrane helix</keyword>
<dbReference type="EMBL" id="SMNA01000005">
    <property type="protein sequence ID" value="TDE94034.1"/>
    <property type="molecule type" value="Genomic_DNA"/>
</dbReference>